<reference evidence="2" key="1">
    <citation type="submission" date="2020-11" db="EMBL/GenBank/DDBJ databases">
        <authorList>
            <person name="Tran Van P."/>
        </authorList>
    </citation>
    <scope>NUCLEOTIDE SEQUENCE</scope>
</reference>
<feature type="region of interest" description="Disordered" evidence="1">
    <location>
        <begin position="1"/>
        <end position="20"/>
    </location>
</feature>
<dbReference type="PANTHER" id="PTHR16091:SF1">
    <property type="entry name" value="TETRATRICOPEPTIDE REPEAT PROTEIN 17"/>
    <property type="match status" value="1"/>
</dbReference>
<dbReference type="PANTHER" id="PTHR16091">
    <property type="entry name" value="TTC17 PROTEIN"/>
    <property type="match status" value="1"/>
</dbReference>
<dbReference type="GO" id="GO:0005737">
    <property type="term" value="C:cytoplasm"/>
    <property type="evidence" value="ECO:0007669"/>
    <property type="project" value="TreeGrafter"/>
</dbReference>
<accession>A0A7R8W8A7</accession>
<feature type="compositionally biased region" description="Basic and acidic residues" evidence="1">
    <location>
        <begin position="1"/>
        <end position="15"/>
    </location>
</feature>
<dbReference type="Gene3D" id="1.25.40.10">
    <property type="entry name" value="Tetratricopeptide repeat domain"/>
    <property type="match status" value="1"/>
</dbReference>
<dbReference type="EMBL" id="OB660367">
    <property type="protein sequence ID" value="CAD7224432.1"/>
    <property type="molecule type" value="Genomic_DNA"/>
</dbReference>
<dbReference type="GO" id="GO:0015629">
    <property type="term" value="C:actin cytoskeleton"/>
    <property type="evidence" value="ECO:0007669"/>
    <property type="project" value="TreeGrafter"/>
</dbReference>
<dbReference type="OrthoDB" id="6356261at2759"/>
<sequence length="1161" mass="132333">MGPPEKRARTEDVESHATNPLNITFTARPKKISSQQIVPKEPHVSPDNNFSWLSSENASIKKIISQLSQSDRDVTLNALKKINTACIQNEKNMLDFLRRGGIEALEECFRRFSCSPSHCAQVARIICTSLNRSYRHTLKFILSPSKAKGSVIAAANPMSASLKKCGLIVASLLKHIVGTLQEEVSESNLSPGQKKICCIIAIILSYGHQDVVAALMKPVWEILKDLTSFVKIVGVDGVLEIAFHVFRRFRLDQEGTPREAFSEVIKSMLDFLQRLIVDWLDAERWKTLSTKRVVLLFTLALSMPKYLVTAEKLSVLDMILGWMKCFTRQFFKLLREVKKEDVEIRFDMALQAMFCFLADLSDNHWELHDVYVETLDNLGSWIVDESVSLLVQYFFLLIFTMKAEKEETTARKLANIPVFPHLVSIIVKHIFSSQTPDISQLERQYGKRIFPWKVLFRIYVDHRPIALLNSKALDCFDLDISLGSGDMERWAVEMRREMCHAVLNRCTEPEVFKVLLIHHIFLRVPMQYFDKRFPHVLHDRYFQEFGLHLAQDDPLILADLMVLVSMAKSCDDCRAFLYREQLVLKTVQLLTKKVPELFEIADFLGFEELAVDLETHIRNMSTKRPEKLLTVFHATQGTDMEEVTMVSMCRTSLSSTEKPHTSTCYRATQADSVFHLRNPDNLFEFLRQSELLEQIKKLHEELSVQKKVIDAQKDEDEDVEATVLATEPECLKMDKPLQDQELAPSLALPLKDYGFVLSDVIAASGIDMDIPEHGGFDEAPLCDYPIPSSMKTFEHLEGIQDRDQLMMDVEAPLLSNLFNDATNAIAQFAPITIRLLEKRPEAWEGYLLATLYWRIEGEASKAIECARRALYFATEKRAKILVLHHMGYILHRARQHLDALILFHAAHDLAPTDDIILASMGYGYALIGEANASAQYFKRALRYNPDKSEYRLMYYSAVCFAKVEKALQDLHGSLQNTLTELRDYQSRHQLWMKTQEELVQVQATREMKAESQMVYEEAKIRADPNGGLGDHCIQYMMNERVFVSCGMPKQKDNDDYAGSVSHLLKESERFDLADHLQLLENKWGHAARQGNSSPPSKLTSHSTTKQSTAEVNLVEEDQAGHSQAREQQNEAALECGDLQWLYGIVSSDARAGSTLELSQGD</sequence>
<evidence type="ECO:0000313" key="2">
    <source>
        <dbReference type="EMBL" id="CAD7224432.1"/>
    </source>
</evidence>
<dbReference type="PROSITE" id="PS50005">
    <property type="entry name" value="TPR"/>
    <property type="match status" value="1"/>
</dbReference>
<dbReference type="AlphaFoldDB" id="A0A7R8W8A7"/>
<dbReference type="InterPro" id="IPR016024">
    <property type="entry name" value="ARM-type_fold"/>
</dbReference>
<protein>
    <submittedName>
        <fullName evidence="2">Uncharacterized protein</fullName>
    </submittedName>
</protein>
<dbReference type="SUPFAM" id="SSF48371">
    <property type="entry name" value="ARM repeat"/>
    <property type="match status" value="1"/>
</dbReference>
<dbReference type="SUPFAM" id="SSF48452">
    <property type="entry name" value="TPR-like"/>
    <property type="match status" value="1"/>
</dbReference>
<proteinExistence type="predicted"/>
<feature type="compositionally biased region" description="Polar residues" evidence="1">
    <location>
        <begin position="1089"/>
        <end position="1108"/>
    </location>
</feature>
<feature type="region of interest" description="Disordered" evidence="1">
    <location>
        <begin position="1085"/>
        <end position="1108"/>
    </location>
</feature>
<gene>
    <name evidence="2" type="ORF">CTOB1V02_LOCUS2390</name>
</gene>
<organism evidence="2">
    <name type="scientific">Cyprideis torosa</name>
    <dbReference type="NCBI Taxonomy" id="163714"/>
    <lineage>
        <taxon>Eukaryota</taxon>
        <taxon>Metazoa</taxon>
        <taxon>Ecdysozoa</taxon>
        <taxon>Arthropoda</taxon>
        <taxon>Crustacea</taxon>
        <taxon>Oligostraca</taxon>
        <taxon>Ostracoda</taxon>
        <taxon>Podocopa</taxon>
        <taxon>Podocopida</taxon>
        <taxon>Cytherocopina</taxon>
        <taxon>Cytheroidea</taxon>
        <taxon>Cytherideidae</taxon>
        <taxon>Cyprideis</taxon>
    </lineage>
</organism>
<dbReference type="InterPro" id="IPR019734">
    <property type="entry name" value="TPR_rpt"/>
</dbReference>
<name>A0A7R8W8A7_9CRUS</name>
<dbReference type="InterPro" id="IPR011990">
    <property type="entry name" value="TPR-like_helical_dom_sf"/>
</dbReference>
<evidence type="ECO:0000256" key="1">
    <source>
        <dbReference type="SAM" id="MobiDB-lite"/>
    </source>
</evidence>
<dbReference type="InterPro" id="IPR052630">
    <property type="entry name" value="TTC17"/>
</dbReference>
<dbReference type="GO" id="GO:0030041">
    <property type="term" value="P:actin filament polymerization"/>
    <property type="evidence" value="ECO:0007669"/>
    <property type="project" value="TreeGrafter"/>
</dbReference>